<dbReference type="PANTHER" id="PTHR46157">
    <property type="entry name" value="K(+) EFFLUX ANTIPORTER 3, CHLOROPLASTIC"/>
    <property type="match status" value="1"/>
</dbReference>
<name>A0A7S0GJC5_9STRA</name>
<protein>
    <submittedName>
        <fullName evidence="1">Uncharacterized protein</fullName>
    </submittedName>
</protein>
<accession>A0A7S0GJC5</accession>
<reference evidence="1" key="1">
    <citation type="submission" date="2021-01" db="EMBL/GenBank/DDBJ databases">
        <authorList>
            <person name="Corre E."/>
            <person name="Pelletier E."/>
            <person name="Niang G."/>
            <person name="Scheremetjew M."/>
            <person name="Finn R."/>
            <person name="Kale V."/>
            <person name="Holt S."/>
            <person name="Cochrane G."/>
            <person name="Meng A."/>
            <person name="Brown T."/>
            <person name="Cohen L."/>
        </authorList>
    </citation>
    <scope>NUCLEOTIDE SEQUENCE</scope>
    <source>
        <strain evidence="1">CCAP1064/1</strain>
    </source>
</reference>
<organism evidence="1">
    <name type="scientific">Proboscia inermis</name>
    <dbReference type="NCBI Taxonomy" id="420281"/>
    <lineage>
        <taxon>Eukaryota</taxon>
        <taxon>Sar</taxon>
        <taxon>Stramenopiles</taxon>
        <taxon>Ochrophyta</taxon>
        <taxon>Bacillariophyta</taxon>
        <taxon>Coscinodiscophyceae</taxon>
        <taxon>Rhizosoleniophycidae</taxon>
        <taxon>Rhizosoleniales</taxon>
        <taxon>Rhizosoleniaceae</taxon>
        <taxon>Proboscia</taxon>
    </lineage>
</organism>
<dbReference type="PANTHER" id="PTHR46157:SF4">
    <property type="entry name" value="K(+) EFFLUX ANTIPORTER 3, CHLOROPLASTIC"/>
    <property type="match status" value="1"/>
</dbReference>
<gene>
    <name evidence="1" type="ORF">PINE0816_LOCUS24037</name>
</gene>
<evidence type="ECO:0000313" key="1">
    <source>
        <dbReference type="EMBL" id="CAD8427870.1"/>
    </source>
</evidence>
<proteinExistence type="predicted"/>
<dbReference type="AlphaFoldDB" id="A0A7S0GJC5"/>
<dbReference type="GO" id="GO:0016020">
    <property type="term" value="C:membrane"/>
    <property type="evidence" value="ECO:0007669"/>
    <property type="project" value="TreeGrafter"/>
</dbReference>
<sequence>MFSEDLEVSTARFRKLTDYIPSGLMQINQTTGVLAEGILLGAPLLEKFIPLDKGFININSPVEALVLALVGTLSMSAFVFPVLKDQAWEEEGSGQAVMSILLL</sequence>
<dbReference type="EMBL" id="HBEL01052554">
    <property type="protein sequence ID" value="CAD8427870.1"/>
    <property type="molecule type" value="Transcribed_RNA"/>
</dbReference>